<organism evidence="2 3">
    <name type="scientific">Klebsormidium nitens</name>
    <name type="common">Green alga</name>
    <name type="synonym">Ulothrix nitens</name>
    <dbReference type="NCBI Taxonomy" id="105231"/>
    <lineage>
        <taxon>Eukaryota</taxon>
        <taxon>Viridiplantae</taxon>
        <taxon>Streptophyta</taxon>
        <taxon>Klebsormidiophyceae</taxon>
        <taxon>Klebsormidiales</taxon>
        <taxon>Klebsormidiaceae</taxon>
        <taxon>Klebsormidium</taxon>
    </lineage>
</organism>
<feature type="domain" description="F-box" evidence="1">
    <location>
        <begin position="6"/>
        <end position="35"/>
    </location>
</feature>
<evidence type="ECO:0000313" key="3">
    <source>
        <dbReference type="Proteomes" id="UP000054558"/>
    </source>
</evidence>
<gene>
    <name evidence="2" type="ORF">KFL_004340030</name>
</gene>
<dbReference type="CDD" id="cd22159">
    <property type="entry name" value="F-box_AtTIR1-like"/>
    <property type="match status" value="1"/>
</dbReference>
<evidence type="ECO:0000259" key="1">
    <source>
        <dbReference type="Pfam" id="PF12937"/>
    </source>
</evidence>
<sequence length="602" mass="66179">MNQFTDDVLRHIFGRLSSPEAQAACAQTCKSWNRLEREARRVIHLNAAAGILPAQFQCSYPGQWVSFTLADSAPVIVEPDYKTFSLESFGHSADPWLDVLGFKVSLTSLTLENVHVSHGALAAFLRRRGGTLRHLRLESVSGVDGAAMGLIAEHCHKLESLAVGLELGSSFSWATHFLLSPSKGSLTGLSSSDWNTAPPALVAPLISAFSGLQSIDLSSVEMWFFQKDGSRIFAAVAGLPKLTTLKLPFAIGQQDLLLFQSVLLQVSKLELFDAEGFAQVAPSLSYLVELSAFGSLERYRQIGLRCKRLQTVSFQSQDGETAPVELRGLQSVLLGCKRLQELSLSDLDLGEMHAAHEIAAITDELSRLRALRLGWYCHSRPIAVERRNTCQILESCANLTHLELSFASESHSRDQELESVSQTCRSLRHLKVERVGSSDRSLAMIAVNCKELVSLTLVQVAVGDVAVAAIARHCKNLKSLRLVDSKLSKFGVSELAAGLPSLVTLTLERKQKAVHHVAGTFRQQRFMHLPQSVKRPFDKIGSQFTKARPLWVAESYAGVHRASLVAYPVLITSNGVLWCFALQLCCRAYLMIHRPLRGQGFV</sequence>
<dbReference type="Gene3D" id="1.20.1280.50">
    <property type="match status" value="1"/>
</dbReference>
<proteinExistence type="predicted"/>
<dbReference type="Pfam" id="PF12937">
    <property type="entry name" value="F-box-like"/>
    <property type="match status" value="1"/>
</dbReference>
<dbReference type="InterPro" id="IPR001810">
    <property type="entry name" value="F-box_dom"/>
</dbReference>
<dbReference type="STRING" id="105231.A0A1Y1IIE4"/>
<dbReference type="EMBL" id="DF237383">
    <property type="protein sequence ID" value="GAQ88496.1"/>
    <property type="molecule type" value="Genomic_DNA"/>
</dbReference>
<accession>A0A1Y1IIE4</accession>
<dbReference type="OMA" id="DPMDEAF"/>
<dbReference type="InterPro" id="IPR036047">
    <property type="entry name" value="F-box-like_dom_sf"/>
</dbReference>
<dbReference type="AlphaFoldDB" id="A0A1Y1IIE4"/>
<protein>
    <recommendedName>
        <fullName evidence="1">F-box domain-containing protein</fullName>
    </recommendedName>
</protein>
<dbReference type="PANTHER" id="PTHR13318:SF105">
    <property type="entry name" value="F-BOX_LRR-REPEAT PROTEIN 3"/>
    <property type="match status" value="1"/>
</dbReference>
<dbReference type="SUPFAM" id="SSF81383">
    <property type="entry name" value="F-box domain"/>
    <property type="match status" value="1"/>
</dbReference>
<dbReference type="Gene3D" id="3.80.10.10">
    <property type="entry name" value="Ribonuclease Inhibitor"/>
    <property type="match status" value="1"/>
</dbReference>
<dbReference type="Proteomes" id="UP000054558">
    <property type="component" value="Unassembled WGS sequence"/>
</dbReference>
<keyword evidence="3" id="KW-1185">Reference proteome</keyword>
<dbReference type="InterPro" id="IPR032675">
    <property type="entry name" value="LRR_dom_sf"/>
</dbReference>
<dbReference type="SUPFAM" id="SSF52047">
    <property type="entry name" value="RNI-like"/>
    <property type="match status" value="2"/>
</dbReference>
<reference evidence="2 3" key="1">
    <citation type="journal article" date="2014" name="Nat. Commun.">
        <title>Klebsormidium flaccidum genome reveals primary factors for plant terrestrial adaptation.</title>
        <authorList>
            <person name="Hori K."/>
            <person name="Maruyama F."/>
            <person name="Fujisawa T."/>
            <person name="Togashi T."/>
            <person name="Yamamoto N."/>
            <person name="Seo M."/>
            <person name="Sato S."/>
            <person name="Yamada T."/>
            <person name="Mori H."/>
            <person name="Tajima N."/>
            <person name="Moriyama T."/>
            <person name="Ikeuchi M."/>
            <person name="Watanabe M."/>
            <person name="Wada H."/>
            <person name="Kobayashi K."/>
            <person name="Saito M."/>
            <person name="Masuda T."/>
            <person name="Sasaki-Sekimoto Y."/>
            <person name="Mashiguchi K."/>
            <person name="Awai K."/>
            <person name="Shimojima M."/>
            <person name="Masuda S."/>
            <person name="Iwai M."/>
            <person name="Nobusawa T."/>
            <person name="Narise T."/>
            <person name="Kondo S."/>
            <person name="Saito H."/>
            <person name="Sato R."/>
            <person name="Murakawa M."/>
            <person name="Ihara Y."/>
            <person name="Oshima-Yamada Y."/>
            <person name="Ohtaka K."/>
            <person name="Satoh M."/>
            <person name="Sonobe K."/>
            <person name="Ishii M."/>
            <person name="Ohtani R."/>
            <person name="Kanamori-Sato M."/>
            <person name="Honoki R."/>
            <person name="Miyazaki D."/>
            <person name="Mochizuki H."/>
            <person name="Umetsu J."/>
            <person name="Higashi K."/>
            <person name="Shibata D."/>
            <person name="Kamiya Y."/>
            <person name="Sato N."/>
            <person name="Nakamura Y."/>
            <person name="Tabata S."/>
            <person name="Ida S."/>
            <person name="Kurokawa K."/>
            <person name="Ohta H."/>
        </authorList>
    </citation>
    <scope>NUCLEOTIDE SEQUENCE [LARGE SCALE GENOMIC DNA]</scope>
    <source>
        <strain evidence="2 3">NIES-2285</strain>
    </source>
</reference>
<dbReference type="PANTHER" id="PTHR13318">
    <property type="entry name" value="PARTNER OF PAIRED, ISOFORM B-RELATED"/>
    <property type="match status" value="1"/>
</dbReference>
<dbReference type="OrthoDB" id="550575at2759"/>
<name>A0A1Y1IIE4_KLENI</name>
<evidence type="ECO:0000313" key="2">
    <source>
        <dbReference type="EMBL" id="GAQ88496.1"/>
    </source>
</evidence>